<feature type="region of interest" description="Disordered" evidence="1">
    <location>
        <begin position="1"/>
        <end position="21"/>
    </location>
</feature>
<evidence type="ECO:0000313" key="2">
    <source>
        <dbReference type="EMBL" id="AKJ08886.1"/>
    </source>
</evidence>
<organism evidence="2 3">
    <name type="scientific">Streptomyces incarnatus</name>
    <dbReference type="NCBI Taxonomy" id="665007"/>
    <lineage>
        <taxon>Bacteria</taxon>
        <taxon>Bacillati</taxon>
        <taxon>Actinomycetota</taxon>
        <taxon>Actinomycetes</taxon>
        <taxon>Kitasatosporales</taxon>
        <taxon>Streptomycetaceae</taxon>
        <taxon>Streptomyces</taxon>
    </lineage>
</organism>
<proteinExistence type="predicted"/>
<evidence type="ECO:0000256" key="1">
    <source>
        <dbReference type="SAM" id="MobiDB-lite"/>
    </source>
</evidence>
<keyword evidence="3" id="KW-1185">Reference proteome</keyword>
<dbReference type="Proteomes" id="UP000035366">
    <property type="component" value="Chromosome"/>
</dbReference>
<reference evidence="2 3" key="1">
    <citation type="journal article" date="2015" name="ISME J.">
        <title>Draft Genome Sequence of Streptomyces incarnatus NRRL8089, which Produces the Nucleoside Antibiotic Sinefungin.</title>
        <authorList>
            <person name="Oshima K."/>
            <person name="Hattori M."/>
            <person name="Shimizu H."/>
            <person name="Fukuda K."/>
            <person name="Nemoto M."/>
            <person name="Inagaki K."/>
            <person name="Tamura T."/>
        </authorList>
    </citation>
    <scope>NUCLEOTIDE SEQUENCE [LARGE SCALE GENOMIC DNA]</scope>
    <source>
        <strain evidence="2 3">NRRL 8089</strain>
    </source>
</reference>
<feature type="compositionally biased region" description="Polar residues" evidence="1">
    <location>
        <begin position="1"/>
        <end position="15"/>
    </location>
</feature>
<dbReference type="EMBL" id="CP011497">
    <property type="protein sequence ID" value="AKJ08886.1"/>
    <property type="molecule type" value="Genomic_DNA"/>
</dbReference>
<gene>
    <name evidence="2" type="ORF">ABB07_02225</name>
</gene>
<name>A0ABN4GC46_9ACTN</name>
<sequence>MACRTPSPSALCTKSTRARGTRRLTETVAVRRRDHGVTLSPVLPLYKWSSPDETERQAAVRSWRR</sequence>
<evidence type="ECO:0000313" key="3">
    <source>
        <dbReference type="Proteomes" id="UP000035366"/>
    </source>
</evidence>
<protein>
    <submittedName>
        <fullName evidence="2">Uncharacterized protein</fullName>
    </submittedName>
</protein>
<accession>A0ABN4GC46</accession>